<feature type="transmembrane region" description="Helical" evidence="1">
    <location>
        <begin position="48"/>
        <end position="76"/>
    </location>
</feature>
<comment type="caution">
    <text evidence="2">The sequence shown here is derived from an EMBL/GenBank/DDBJ whole genome shotgun (WGS) entry which is preliminary data.</text>
</comment>
<proteinExistence type="predicted"/>
<evidence type="ECO:0000256" key="1">
    <source>
        <dbReference type="SAM" id="Phobius"/>
    </source>
</evidence>
<keyword evidence="1" id="KW-1133">Transmembrane helix</keyword>
<organism evidence="2 3">
    <name type="scientific">Candidatus Wolfebacteria bacterium RIFOXYB1_FULL_54_12</name>
    <dbReference type="NCBI Taxonomy" id="1802559"/>
    <lineage>
        <taxon>Bacteria</taxon>
        <taxon>Candidatus Wolfeibacteriota</taxon>
    </lineage>
</organism>
<dbReference type="EMBL" id="MGIT01000003">
    <property type="protein sequence ID" value="OGM92785.1"/>
    <property type="molecule type" value="Genomic_DNA"/>
</dbReference>
<keyword evidence="1" id="KW-0812">Transmembrane</keyword>
<dbReference type="STRING" id="1802559.A2372_01200"/>
<protein>
    <submittedName>
        <fullName evidence="2">Uncharacterized protein</fullName>
    </submittedName>
</protein>
<evidence type="ECO:0000313" key="3">
    <source>
        <dbReference type="Proteomes" id="UP000176422"/>
    </source>
</evidence>
<sequence>MRKKILILDEVRGTGKPLREVYNCTPTETVGPCNEATRPKQIFFKEGIVALPLMLLISGIVLEMTIAATLIVFYVLQGSAGTRNAADALAVARSGVSDAAIQLARNMDFDGSYELAPGAQRVARVTVCNQGRKITACDVSGGCEYTNPSDAGKVEVTASGTVRGRNRCVRAVYAVDGDTGEIRLESSGEVSL</sequence>
<reference evidence="2 3" key="1">
    <citation type="journal article" date="2016" name="Nat. Commun.">
        <title>Thousands of microbial genomes shed light on interconnected biogeochemical processes in an aquifer system.</title>
        <authorList>
            <person name="Anantharaman K."/>
            <person name="Brown C.T."/>
            <person name="Hug L.A."/>
            <person name="Sharon I."/>
            <person name="Castelle C.J."/>
            <person name="Probst A.J."/>
            <person name="Thomas B.C."/>
            <person name="Singh A."/>
            <person name="Wilkins M.J."/>
            <person name="Karaoz U."/>
            <person name="Brodie E.L."/>
            <person name="Williams K.H."/>
            <person name="Hubbard S.S."/>
            <person name="Banfield J.F."/>
        </authorList>
    </citation>
    <scope>NUCLEOTIDE SEQUENCE [LARGE SCALE GENOMIC DNA]</scope>
</reference>
<name>A0A1F8DYB8_9BACT</name>
<gene>
    <name evidence="2" type="ORF">A2372_01200</name>
</gene>
<evidence type="ECO:0000313" key="2">
    <source>
        <dbReference type="EMBL" id="OGM92785.1"/>
    </source>
</evidence>
<accession>A0A1F8DYB8</accession>
<dbReference type="AlphaFoldDB" id="A0A1F8DYB8"/>
<dbReference type="Proteomes" id="UP000176422">
    <property type="component" value="Unassembled WGS sequence"/>
</dbReference>
<keyword evidence="1" id="KW-0472">Membrane</keyword>